<proteinExistence type="predicted"/>
<accession>A0A0U2U2Z3</accession>
<evidence type="ECO:0000313" key="2">
    <source>
        <dbReference type="Proteomes" id="UP000060699"/>
    </source>
</evidence>
<keyword evidence="2" id="KW-1185">Reference proteome</keyword>
<gene>
    <name evidence="1" type="ORF">RD2015_2151</name>
</gene>
<protein>
    <recommendedName>
        <fullName evidence="3">PD-(D/E)XK endonuclease-like domain-containing protein</fullName>
    </recommendedName>
</protein>
<sequence>MAAAAQMYGLDARRDERLQRSVKAILGSAACAPFFDPASLRWQGNEVPLSWRELDMRLDRLVCLRGDGAVPDTWWVLDYKLHPAPQNNQEYVSQLWRYREAVRALQPGEPVRCAFITGQGRLIDCTEQVADRFDFES</sequence>
<dbReference type="Proteomes" id="UP000060699">
    <property type="component" value="Chromosome"/>
</dbReference>
<dbReference type="STRING" id="76731.RD2015_2151"/>
<dbReference type="KEGG" id="rdp:RD2015_2151"/>
<dbReference type="AlphaFoldDB" id="A0A0U2U2Z3"/>
<evidence type="ECO:0000313" key="1">
    <source>
        <dbReference type="EMBL" id="ALV06625.1"/>
    </source>
</evidence>
<organism evidence="1 2">
    <name type="scientific">Roseateles depolymerans</name>
    <dbReference type="NCBI Taxonomy" id="76731"/>
    <lineage>
        <taxon>Bacteria</taxon>
        <taxon>Pseudomonadati</taxon>
        <taxon>Pseudomonadota</taxon>
        <taxon>Betaproteobacteria</taxon>
        <taxon>Burkholderiales</taxon>
        <taxon>Sphaerotilaceae</taxon>
        <taxon>Roseateles</taxon>
    </lineage>
</organism>
<name>A0A0U2U2Z3_9BURK</name>
<dbReference type="EMBL" id="CP013729">
    <property type="protein sequence ID" value="ALV06625.1"/>
    <property type="molecule type" value="Genomic_DNA"/>
</dbReference>
<reference evidence="1 2" key="1">
    <citation type="submission" date="2015-12" db="EMBL/GenBank/DDBJ databases">
        <title>Complete genome of Roseateles depolymerans KCTC 42856.</title>
        <authorList>
            <person name="Kim K.M."/>
        </authorList>
    </citation>
    <scope>NUCLEOTIDE SEQUENCE [LARGE SCALE GENOMIC DNA]</scope>
    <source>
        <strain evidence="1 2">KCTC 42856</strain>
    </source>
</reference>
<evidence type="ECO:0008006" key="3">
    <source>
        <dbReference type="Google" id="ProtNLM"/>
    </source>
</evidence>